<dbReference type="InterPro" id="IPR000504">
    <property type="entry name" value="RRM_dom"/>
</dbReference>
<evidence type="ECO:0000256" key="6">
    <source>
        <dbReference type="PROSITE-ProRule" id="PRU00176"/>
    </source>
</evidence>
<comment type="caution">
    <text evidence="9">The sequence shown here is derived from an EMBL/GenBank/DDBJ whole genome shotgun (WGS) entry which is preliminary data.</text>
</comment>
<feature type="compositionally biased region" description="Basic and acidic residues" evidence="7">
    <location>
        <begin position="252"/>
        <end position="387"/>
    </location>
</feature>
<evidence type="ECO:0000256" key="7">
    <source>
        <dbReference type="SAM" id="MobiDB-lite"/>
    </source>
</evidence>
<reference evidence="9 10" key="1">
    <citation type="submission" date="2024-02" db="EMBL/GenBank/DDBJ databases">
        <title>Chromosome-scale genome assembly of the rough periwinkle Littorina saxatilis.</title>
        <authorList>
            <person name="De Jode A."/>
            <person name="Faria R."/>
            <person name="Formenti G."/>
            <person name="Sims Y."/>
            <person name="Smith T.P."/>
            <person name="Tracey A."/>
            <person name="Wood J.M.D."/>
            <person name="Zagrodzka Z.B."/>
            <person name="Johannesson K."/>
            <person name="Butlin R.K."/>
            <person name="Leder E.H."/>
        </authorList>
    </citation>
    <scope>NUCLEOTIDE SEQUENCE [LARGE SCALE GENOMIC DNA]</scope>
    <source>
        <strain evidence="9">Snail1</strain>
        <tissue evidence="9">Muscle</tissue>
    </source>
</reference>
<protein>
    <recommendedName>
        <fullName evidence="5">RNA-binding motif protein, X-linked 2</fullName>
    </recommendedName>
</protein>
<dbReference type="GO" id="GO:0005654">
    <property type="term" value="C:nucleoplasm"/>
    <property type="evidence" value="ECO:0007669"/>
    <property type="project" value="UniProtKB-ARBA"/>
</dbReference>
<accession>A0AAN9G034</accession>
<dbReference type="InterPro" id="IPR045844">
    <property type="entry name" value="RRM_Ist3-like"/>
</dbReference>
<dbReference type="SUPFAM" id="SSF54928">
    <property type="entry name" value="RNA-binding domain, RBD"/>
    <property type="match status" value="1"/>
</dbReference>
<dbReference type="AlphaFoldDB" id="A0AAN9G034"/>
<dbReference type="InterPro" id="IPR051847">
    <property type="entry name" value="RNA_proc/Spliceosome_comp"/>
</dbReference>
<comment type="function">
    <text evidence="2">Involved in pre-mRNA splicing as component of the activated spliceosome. As a component of the minor spliceosome, involved in the splicing of U12-type introns in pre-mRNAs.</text>
</comment>
<proteinExistence type="inferred from homology"/>
<dbReference type="GO" id="GO:0003723">
    <property type="term" value="F:RNA binding"/>
    <property type="evidence" value="ECO:0007669"/>
    <property type="project" value="UniProtKB-UniRule"/>
</dbReference>
<evidence type="ECO:0000256" key="2">
    <source>
        <dbReference type="ARBA" id="ARBA00053249"/>
    </source>
</evidence>
<evidence type="ECO:0000313" key="9">
    <source>
        <dbReference type="EMBL" id="KAK7090154.1"/>
    </source>
</evidence>
<evidence type="ECO:0000259" key="8">
    <source>
        <dbReference type="PROSITE" id="PS50102"/>
    </source>
</evidence>
<dbReference type="FunFam" id="3.30.70.330:FF:000218">
    <property type="entry name" value="RNA-binding motif protein, X-linked 2"/>
    <property type="match status" value="1"/>
</dbReference>
<dbReference type="Gene3D" id="3.30.70.330">
    <property type="match status" value="1"/>
</dbReference>
<keyword evidence="10" id="KW-1185">Reference proteome</keyword>
<gene>
    <name evidence="9" type="ORF">V1264_009991</name>
</gene>
<dbReference type="PANTHER" id="PTHR45880:SF1">
    <property type="entry name" value="RNA-BINDING MOTIF PROTEIN, X-LINKED 2"/>
    <property type="match status" value="1"/>
</dbReference>
<dbReference type="Pfam" id="PF00076">
    <property type="entry name" value="RRM_1"/>
    <property type="match status" value="1"/>
</dbReference>
<dbReference type="CDD" id="cd12411">
    <property type="entry name" value="RRM_ist3_like"/>
    <property type="match status" value="1"/>
</dbReference>
<evidence type="ECO:0000256" key="4">
    <source>
        <dbReference type="ARBA" id="ARBA00064744"/>
    </source>
</evidence>
<comment type="subunit">
    <text evidence="4">Part of the activated spliceosome B/catalytic step 1 spliceosome, one of the forms of the spliceosome which has a well-formed active site but still cannot catalyze the branching reaction and is composed of at least 52 proteins, the U2, U5 and U6 snRNAs and the pre-mRNA. Component of the minor spliceosome, which splices U12-type introns.</text>
</comment>
<dbReference type="Proteomes" id="UP001374579">
    <property type="component" value="Unassembled WGS sequence"/>
</dbReference>
<feature type="compositionally biased region" description="Basic residues" evidence="7">
    <location>
        <begin position="166"/>
        <end position="188"/>
    </location>
</feature>
<dbReference type="PROSITE" id="PS50102">
    <property type="entry name" value="RRM"/>
    <property type="match status" value="1"/>
</dbReference>
<evidence type="ECO:0000256" key="3">
    <source>
        <dbReference type="ARBA" id="ARBA00061455"/>
    </source>
</evidence>
<dbReference type="GO" id="GO:0000398">
    <property type="term" value="P:mRNA splicing, via spliceosome"/>
    <property type="evidence" value="ECO:0007669"/>
    <property type="project" value="InterPro"/>
</dbReference>
<dbReference type="PANTHER" id="PTHR45880">
    <property type="entry name" value="RNA-BINDING MOTIF PROTEIN, X-LINKED 2"/>
    <property type="match status" value="1"/>
</dbReference>
<dbReference type="InterPro" id="IPR012677">
    <property type="entry name" value="Nucleotide-bd_a/b_plait_sf"/>
</dbReference>
<dbReference type="GO" id="GO:0071013">
    <property type="term" value="C:catalytic step 2 spliceosome"/>
    <property type="evidence" value="ECO:0007669"/>
    <property type="project" value="TreeGrafter"/>
</dbReference>
<name>A0AAN9G034_9CAEN</name>
<dbReference type="InterPro" id="IPR035979">
    <property type="entry name" value="RBD_domain_sf"/>
</dbReference>
<dbReference type="EMBL" id="JBAMIC010000024">
    <property type="protein sequence ID" value="KAK7090154.1"/>
    <property type="molecule type" value="Genomic_DNA"/>
</dbReference>
<feature type="region of interest" description="Disordered" evidence="7">
    <location>
        <begin position="136"/>
        <end position="387"/>
    </location>
</feature>
<comment type="similarity">
    <text evidence="3">Belongs to the IST3 family.</text>
</comment>
<feature type="compositionally biased region" description="Basic and acidic residues" evidence="7">
    <location>
        <begin position="231"/>
        <end position="241"/>
    </location>
</feature>
<evidence type="ECO:0000256" key="1">
    <source>
        <dbReference type="ARBA" id="ARBA00022884"/>
    </source>
</evidence>
<organism evidence="9 10">
    <name type="scientific">Littorina saxatilis</name>
    <dbReference type="NCBI Taxonomy" id="31220"/>
    <lineage>
        <taxon>Eukaryota</taxon>
        <taxon>Metazoa</taxon>
        <taxon>Spiralia</taxon>
        <taxon>Lophotrochozoa</taxon>
        <taxon>Mollusca</taxon>
        <taxon>Gastropoda</taxon>
        <taxon>Caenogastropoda</taxon>
        <taxon>Littorinimorpha</taxon>
        <taxon>Littorinoidea</taxon>
        <taxon>Littorinidae</taxon>
        <taxon>Littorina</taxon>
    </lineage>
</organism>
<dbReference type="SMART" id="SM00360">
    <property type="entry name" value="RRM"/>
    <property type="match status" value="1"/>
</dbReference>
<keyword evidence="1 6" id="KW-0694">RNA-binding</keyword>
<dbReference type="GO" id="GO:0005686">
    <property type="term" value="C:U2 snRNP"/>
    <property type="evidence" value="ECO:0007669"/>
    <property type="project" value="TreeGrafter"/>
</dbReference>
<sequence>MNPLTNVKNIQKLNQRELELGVIGKKSWHDEYKDSAWVFIGGLPFDLTEGDIVCVFSQYGEIVNINLVRDKGTGKSKGFAFLCYEDQRSTVLAVDNLNSVKVLGRIIRVDHVSDYKKPKEKGDEDDVTLQLRAEGCAPKAPAQTQSSPLDLSEEPPTIRPPQAAAKSKKDKKVKKEKKKKKKKKKMKVTVKVEQRSGSDSSSDSDDEDHHGHRKSRSLAMSSQHSQKLKREKHDIGYDRAVHGHKRPFGQSDIERGYDDRKRDRREPGAGDRDGERHRDSLTDRRYKEEPSDPGRDRSDDFRRDDRRERDERSSHKNDRDRDDRRDRDDQRDRDGDDRRGRDRDDGGDRDRDGRREKERDEQRDGESGRDNKREKNRDRDDYDRRRR</sequence>
<evidence type="ECO:0000256" key="5">
    <source>
        <dbReference type="ARBA" id="ARBA00074390"/>
    </source>
</evidence>
<evidence type="ECO:0000313" key="10">
    <source>
        <dbReference type="Proteomes" id="UP001374579"/>
    </source>
</evidence>
<feature type="domain" description="RRM" evidence="8">
    <location>
        <begin position="36"/>
        <end position="114"/>
    </location>
</feature>
<dbReference type="GO" id="GO:0071011">
    <property type="term" value="C:precatalytic spliceosome"/>
    <property type="evidence" value="ECO:0007669"/>
    <property type="project" value="TreeGrafter"/>
</dbReference>